<dbReference type="PANTHER" id="PTHR28004:SF2">
    <property type="entry name" value="D-SERINE DEHYDRATASE"/>
    <property type="match status" value="1"/>
</dbReference>
<name>A0A136J613_9PEZI</name>
<dbReference type="PANTHER" id="PTHR28004">
    <property type="entry name" value="ZGC:162816-RELATED"/>
    <property type="match status" value="1"/>
</dbReference>
<dbReference type="InParanoid" id="A0A136J613"/>
<accession>A0A136J613</accession>
<organism evidence="4 5">
    <name type="scientific">Microdochium bolleyi</name>
    <dbReference type="NCBI Taxonomy" id="196109"/>
    <lineage>
        <taxon>Eukaryota</taxon>
        <taxon>Fungi</taxon>
        <taxon>Dikarya</taxon>
        <taxon>Ascomycota</taxon>
        <taxon>Pezizomycotina</taxon>
        <taxon>Sordariomycetes</taxon>
        <taxon>Xylariomycetidae</taxon>
        <taxon>Xylariales</taxon>
        <taxon>Microdochiaceae</taxon>
        <taxon>Microdochium</taxon>
    </lineage>
</organism>
<dbReference type="GO" id="GO:0036088">
    <property type="term" value="P:D-serine catabolic process"/>
    <property type="evidence" value="ECO:0007669"/>
    <property type="project" value="TreeGrafter"/>
</dbReference>
<evidence type="ECO:0000256" key="2">
    <source>
        <dbReference type="ARBA" id="ARBA00023239"/>
    </source>
</evidence>
<dbReference type="SMART" id="SM01119">
    <property type="entry name" value="D-ser_dehydrat"/>
    <property type="match status" value="1"/>
</dbReference>
<gene>
    <name evidence="4" type="ORF">Micbo1qcDRAFT_160303</name>
</gene>
<dbReference type="InterPro" id="IPR042208">
    <property type="entry name" value="D-ser_dehydrat-like_sf"/>
</dbReference>
<dbReference type="Gene3D" id="3.20.20.10">
    <property type="entry name" value="Alanine racemase"/>
    <property type="match status" value="1"/>
</dbReference>
<keyword evidence="2" id="KW-0456">Lyase</keyword>
<evidence type="ECO:0000259" key="3">
    <source>
        <dbReference type="SMART" id="SM01119"/>
    </source>
</evidence>
<dbReference type="Pfam" id="PF14031">
    <property type="entry name" value="D-ser_dehydrat"/>
    <property type="match status" value="1"/>
</dbReference>
<keyword evidence="5" id="KW-1185">Reference proteome</keyword>
<dbReference type="Pfam" id="PF01168">
    <property type="entry name" value="Ala_racemase_N"/>
    <property type="match status" value="1"/>
</dbReference>
<dbReference type="OrthoDB" id="20198at2759"/>
<evidence type="ECO:0000313" key="4">
    <source>
        <dbReference type="EMBL" id="KXJ92567.1"/>
    </source>
</evidence>
<dbReference type="Gene3D" id="2.40.37.20">
    <property type="entry name" value="D-serine dehydratase-like domain"/>
    <property type="match status" value="1"/>
</dbReference>
<dbReference type="Proteomes" id="UP000070501">
    <property type="component" value="Unassembled WGS sequence"/>
</dbReference>
<dbReference type="GO" id="GO:0008721">
    <property type="term" value="F:D-serine ammonia-lyase activity"/>
    <property type="evidence" value="ECO:0007669"/>
    <property type="project" value="TreeGrafter"/>
</dbReference>
<feature type="domain" description="D-serine dehydratase-like" evidence="3">
    <location>
        <begin position="355"/>
        <end position="481"/>
    </location>
</feature>
<dbReference type="SUPFAM" id="SSF51419">
    <property type="entry name" value="PLP-binding barrel"/>
    <property type="match status" value="1"/>
</dbReference>
<dbReference type="InterPro" id="IPR026956">
    <property type="entry name" value="D-ser_dehydrat-like_dom"/>
</dbReference>
<dbReference type="EMBL" id="KQ964248">
    <property type="protein sequence ID" value="KXJ92567.1"/>
    <property type="molecule type" value="Genomic_DNA"/>
</dbReference>
<dbReference type="STRING" id="196109.A0A136J613"/>
<comment type="similarity">
    <text evidence="1">Belongs to the DSD1 family.</text>
</comment>
<protein>
    <submittedName>
        <fullName evidence="4">Putative serine dehydratase domain-domain-containing protein</fullName>
    </submittedName>
</protein>
<proteinExistence type="inferred from homology"/>
<dbReference type="FunCoup" id="A0A136J613">
    <property type="interactions" value="37"/>
</dbReference>
<dbReference type="InterPro" id="IPR001608">
    <property type="entry name" value="Ala_racemase_N"/>
</dbReference>
<dbReference type="AlphaFoldDB" id="A0A136J613"/>
<sequence>MDFSTSVPQRTTPSRDDLRAAFVGRHIRDVPKPAAVMDIAIVRRNCAAVDKAVAALGVGFRAHVKTHKTAELTRMQVEGASNTSRPVNLIASTLAEIEHLVPLISEYAAAGRDVNILYGIPLPPSQVARLAQIAKKIGVRGSISVLVDHPAQLEPLATTFHDTAGFPARVFVKVDTGYHRAGLPPAALNKGGLLEKIAQLEGDARVEFLGLYSHSSLSYAGNTPRDAMDALAGEIQGCVKALAECSGAFAALGKRDTSSGATSRDLVISVGASPQIISVGNLLASPSPAADSDSANLRAAIASVSTSASGDSFATKLELHAGVYAVRDIQQLATNAIPPSAGSPYGIDAPEQHVAFSVAAEVCSVYNDGERDAPEALIAVGTLGLGREPCKLYSGWGILGTQGISGGGAAGEGSRIMIARISQEHGIATWLPTSAGQKEGGEAEAQSGGGRLPLEVGQVVRVYPNHACITGAMYPWYLVVDSDLADEGAGEVVSDVYVRASGW</sequence>
<dbReference type="InterPro" id="IPR029066">
    <property type="entry name" value="PLP-binding_barrel"/>
</dbReference>
<evidence type="ECO:0000256" key="1">
    <source>
        <dbReference type="ARBA" id="ARBA00005323"/>
    </source>
</evidence>
<dbReference type="InterPro" id="IPR051466">
    <property type="entry name" value="D-amino_acid_metab_enzyme"/>
</dbReference>
<evidence type="ECO:0000313" key="5">
    <source>
        <dbReference type="Proteomes" id="UP000070501"/>
    </source>
</evidence>
<reference evidence="5" key="1">
    <citation type="submission" date="2016-02" db="EMBL/GenBank/DDBJ databases">
        <title>Draft genome sequence of Microdochium bolleyi, a fungal endophyte of beachgrass.</title>
        <authorList>
            <consortium name="DOE Joint Genome Institute"/>
            <person name="David A.S."/>
            <person name="May G."/>
            <person name="Haridas S."/>
            <person name="Lim J."/>
            <person name="Wang M."/>
            <person name="Labutti K."/>
            <person name="Lipzen A."/>
            <person name="Barry K."/>
            <person name="Grigoriev I.V."/>
        </authorList>
    </citation>
    <scope>NUCLEOTIDE SEQUENCE [LARGE SCALE GENOMIC DNA]</scope>
    <source>
        <strain evidence="5">J235TASD1</strain>
    </source>
</reference>